<dbReference type="EMBL" id="JAYGJQ010000001">
    <property type="protein sequence ID" value="MEA9355801.1"/>
    <property type="molecule type" value="Genomic_DNA"/>
</dbReference>
<dbReference type="SMART" id="SM00448">
    <property type="entry name" value="REC"/>
    <property type="match status" value="1"/>
</dbReference>
<dbReference type="CDD" id="cd00156">
    <property type="entry name" value="REC"/>
    <property type="match status" value="1"/>
</dbReference>
<dbReference type="Gene3D" id="3.40.50.2300">
    <property type="match status" value="1"/>
</dbReference>
<dbReference type="PANTHER" id="PTHR44591:SF3">
    <property type="entry name" value="RESPONSE REGULATORY DOMAIN-CONTAINING PROTEIN"/>
    <property type="match status" value="1"/>
</dbReference>
<evidence type="ECO:0000313" key="4">
    <source>
        <dbReference type="EMBL" id="MEA9355801.1"/>
    </source>
</evidence>
<feature type="domain" description="Response regulatory" evidence="3">
    <location>
        <begin position="7"/>
        <end position="121"/>
    </location>
</feature>
<dbReference type="RefSeq" id="WP_323575431.1">
    <property type="nucleotide sequence ID" value="NZ_JAYGJQ010000001.1"/>
</dbReference>
<evidence type="ECO:0000259" key="3">
    <source>
        <dbReference type="PROSITE" id="PS50110"/>
    </source>
</evidence>
<organism evidence="4 5">
    <name type="scientific">Bacteriovorax antarcticus</name>
    <dbReference type="NCBI Taxonomy" id="3088717"/>
    <lineage>
        <taxon>Bacteria</taxon>
        <taxon>Pseudomonadati</taxon>
        <taxon>Bdellovibrionota</taxon>
        <taxon>Bacteriovoracia</taxon>
        <taxon>Bacteriovoracales</taxon>
        <taxon>Bacteriovoracaceae</taxon>
        <taxon>Bacteriovorax</taxon>
    </lineage>
</organism>
<dbReference type="SUPFAM" id="SSF52172">
    <property type="entry name" value="CheY-like"/>
    <property type="match status" value="1"/>
</dbReference>
<evidence type="ECO:0000256" key="1">
    <source>
        <dbReference type="ARBA" id="ARBA00022553"/>
    </source>
</evidence>
<evidence type="ECO:0000313" key="5">
    <source>
        <dbReference type="Proteomes" id="UP001302274"/>
    </source>
</evidence>
<keyword evidence="5" id="KW-1185">Reference proteome</keyword>
<comment type="caution">
    <text evidence="4">The sequence shown here is derived from an EMBL/GenBank/DDBJ whole genome shotgun (WGS) entry which is preliminary data.</text>
</comment>
<dbReference type="InterPro" id="IPR001789">
    <property type="entry name" value="Sig_transdc_resp-reg_receiver"/>
</dbReference>
<keyword evidence="1 2" id="KW-0597">Phosphoprotein</keyword>
<name>A0ABU5VS25_9BACT</name>
<dbReference type="PANTHER" id="PTHR44591">
    <property type="entry name" value="STRESS RESPONSE REGULATOR PROTEIN 1"/>
    <property type="match status" value="1"/>
</dbReference>
<dbReference type="Pfam" id="PF00072">
    <property type="entry name" value="Response_reg"/>
    <property type="match status" value="1"/>
</dbReference>
<sequence length="133" mass="14857">MKKNKIKILIVDDEVELLKMIADEFVSRGHNVMTAANGNEAIAKIQISLPEVVLCDYKMPSGNGLDVLNYVKSLGKNKPTFFFISGHSELTPEECIAAGARNFFAKPFDIDEMITQVENEFNMDKLGLKISFI</sequence>
<dbReference type="InterPro" id="IPR050595">
    <property type="entry name" value="Bact_response_regulator"/>
</dbReference>
<dbReference type="PROSITE" id="PS50110">
    <property type="entry name" value="RESPONSE_REGULATORY"/>
    <property type="match status" value="1"/>
</dbReference>
<evidence type="ECO:0000256" key="2">
    <source>
        <dbReference type="PROSITE-ProRule" id="PRU00169"/>
    </source>
</evidence>
<proteinExistence type="predicted"/>
<feature type="modified residue" description="4-aspartylphosphate" evidence="2">
    <location>
        <position position="56"/>
    </location>
</feature>
<dbReference type="InterPro" id="IPR011006">
    <property type="entry name" value="CheY-like_superfamily"/>
</dbReference>
<reference evidence="4 5" key="1">
    <citation type="submission" date="2023-11" db="EMBL/GenBank/DDBJ databases">
        <title>A Novel Polar Bacteriovorax (B. antarcticus) Isolated from the Biocrust in Antarctica.</title>
        <authorList>
            <person name="Mun W."/>
            <person name="Choi S.Y."/>
            <person name="Mitchell R.J."/>
        </authorList>
    </citation>
    <scope>NUCLEOTIDE SEQUENCE [LARGE SCALE GENOMIC DNA]</scope>
    <source>
        <strain evidence="4 5">PP10</strain>
    </source>
</reference>
<accession>A0ABU5VS25</accession>
<gene>
    <name evidence="4" type="ORF">SHI21_06300</name>
</gene>
<dbReference type="Proteomes" id="UP001302274">
    <property type="component" value="Unassembled WGS sequence"/>
</dbReference>
<protein>
    <submittedName>
        <fullName evidence="4">Response regulator</fullName>
    </submittedName>
</protein>